<dbReference type="InterPro" id="IPR001646">
    <property type="entry name" value="5peptide_repeat"/>
</dbReference>
<dbReference type="InterPro" id="IPR052949">
    <property type="entry name" value="PA_immunity-related"/>
</dbReference>
<dbReference type="EMBL" id="CP089983">
    <property type="protein sequence ID" value="WXB03304.1"/>
    <property type="molecule type" value="Genomic_DNA"/>
</dbReference>
<name>A0ABZ2KX82_9BACT</name>
<dbReference type="SUPFAM" id="SSF141571">
    <property type="entry name" value="Pentapeptide repeat-like"/>
    <property type="match status" value="1"/>
</dbReference>
<dbReference type="PANTHER" id="PTHR42999">
    <property type="entry name" value="ANTIBIOTIC RESISTANCE PROTEIN MCBG"/>
    <property type="match status" value="1"/>
</dbReference>
<accession>A0ABZ2KX82</accession>
<dbReference type="Proteomes" id="UP001374803">
    <property type="component" value="Chromosome"/>
</dbReference>
<evidence type="ECO:0000313" key="1">
    <source>
        <dbReference type="EMBL" id="WXB03304.1"/>
    </source>
</evidence>
<proteinExistence type="predicted"/>
<dbReference type="Pfam" id="PF13599">
    <property type="entry name" value="Pentapeptide_4"/>
    <property type="match status" value="1"/>
</dbReference>
<dbReference type="Gene3D" id="2.160.20.80">
    <property type="entry name" value="E3 ubiquitin-protein ligase SopA"/>
    <property type="match status" value="1"/>
</dbReference>
<dbReference type="RefSeq" id="WP_394832934.1">
    <property type="nucleotide sequence ID" value="NZ_CP089929.1"/>
</dbReference>
<keyword evidence="2" id="KW-1185">Reference proteome</keyword>
<sequence length="215" mass="23746">MAAKKKTLRSPILPKDLASQSPDRLDTLDLDGSLLESCDLANQRGDYIRFDGVRVVGGAMNDTKLTRVSWLDVVCERCTLSMIDWPAAKLTRVEFQGCRMTGGKLGEGELDDVRFAECHLDFASFARARFRQVVFERCRIAEADFNQADLTGTTFIDCELHGADFTRAKLDGADVSRSTLGELRVDARDLRGLVVSREQAAALSRSLLGLVIQDA</sequence>
<gene>
    <name evidence="1" type="ORF">LVJ94_41180</name>
</gene>
<evidence type="ECO:0000313" key="2">
    <source>
        <dbReference type="Proteomes" id="UP001374803"/>
    </source>
</evidence>
<dbReference type="PANTHER" id="PTHR42999:SF1">
    <property type="entry name" value="PENTAPEPTIDE REPEAT-CONTAINING PROTEIN"/>
    <property type="match status" value="1"/>
</dbReference>
<organism evidence="1 2">
    <name type="scientific">Pendulispora rubella</name>
    <dbReference type="NCBI Taxonomy" id="2741070"/>
    <lineage>
        <taxon>Bacteria</taxon>
        <taxon>Pseudomonadati</taxon>
        <taxon>Myxococcota</taxon>
        <taxon>Myxococcia</taxon>
        <taxon>Myxococcales</taxon>
        <taxon>Sorangiineae</taxon>
        <taxon>Pendulisporaceae</taxon>
        <taxon>Pendulispora</taxon>
    </lineage>
</organism>
<reference evidence="1" key="1">
    <citation type="submission" date="2021-12" db="EMBL/GenBank/DDBJ databases">
        <title>Discovery of the Pendulisporaceae a myxobacterial family with distinct sporulation behavior and unique specialized metabolism.</title>
        <authorList>
            <person name="Garcia R."/>
            <person name="Popoff A."/>
            <person name="Bader C.D."/>
            <person name="Loehr J."/>
            <person name="Walesch S."/>
            <person name="Walt C."/>
            <person name="Boldt J."/>
            <person name="Bunk B."/>
            <person name="Haeckl F.J.F.P.J."/>
            <person name="Gunesch A.P."/>
            <person name="Birkelbach J."/>
            <person name="Nuebel U."/>
            <person name="Pietschmann T."/>
            <person name="Bach T."/>
            <person name="Mueller R."/>
        </authorList>
    </citation>
    <scope>NUCLEOTIDE SEQUENCE</scope>
    <source>
        <strain evidence="1">MSr11367</strain>
    </source>
</reference>
<protein>
    <submittedName>
        <fullName evidence="1">Pentapeptide repeat-containing protein</fullName>
    </submittedName>
</protein>